<protein>
    <recommendedName>
        <fullName evidence="3">DUF1963 domain-containing protein</fullName>
    </recommendedName>
</protein>
<evidence type="ECO:0008006" key="3">
    <source>
        <dbReference type="Google" id="ProtNLM"/>
    </source>
</evidence>
<proteinExistence type="predicted"/>
<organism evidence="1 2">
    <name type="scientific">Pseudomonas arcuscaelestis</name>
    <dbReference type="NCBI Taxonomy" id="2710591"/>
    <lineage>
        <taxon>Bacteria</taxon>
        <taxon>Pseudomonadati</taxon>
        <taxon>Pseudomonadota</taxon>
        <taxon>Gammaproteobacteria</taxon>
        <taxon>Pseudomonadales</taxon>
        <taxon>Pseudomonadaceae</taxon>
        <taxon>Pseudomonas</taxon>
    </lineage>
</organism>
<dbReference type="RefSeq" id="WP_203584760.1">
    <property type="nucleotide sequence ID" value="NZ_JACOPV010000008.1"/>
</dbReference>
<reference evidence="1 2" key="1">
    <citation type="submission" date="2020-08" db="EMBL/GenBank/DDBJ databases">
        <title>Description of novel Pseudomonas species.</title>
        <authorList>
            <person name="Duman M."/>
            <person name="Mulet M."/>
            <person name="Altun S."/>
            <person name="Saticioglu I.B."/>
            <person name="Lalucat J."/>
            <person name="Garcia-Valdes E."/>
        </authorList>
    </citation>
    <scope>NUCLEOTIDE SEQUENCE [LARGE SCALE GENOMIC DNA]</scope>
    <source>
        <strain evidence="1 2">P66</strain>
    </source>
</reference>
<accession>A0ABS2C1A8</accession>
<evidence type="ECO:0000313" key="2">
    <source>
        <dbReference type="Proteomes" id="UP000745663"/>
    </source>
</evidence>
<dbReference type="Proteomes" id="UP000745663">
    <property type="component" value="Unassembled WGS sequence"/>
</dbReference>
<sequence length="366" mass="40745">MSTEPFVLRDVARAQEWVAVCEKSCGYESDRCASILASLCGFGSWDIMVFAIGSLPPSECDESLSQEQLLMRLERYFRILVGEYEIHPDLAAAIVHLLSPSANCPFSGFRPEDVQHVYEEPEEFDIEELFAAPNSPEHSSMLFPLTSEIDTHAWGEVFRYLGWQATALDEDSLIGTPSYVLIDPKTGGADMPVYFVHCLPSPSFDDGIFEDPTVAVAQYACLGNYVSDWDLMGCQGFLVLSSRPQLLETSGKFYCSIGKAYLGKERRWLDLLISRNCKDVTEFIRLNKKVKPGLLGASGLAERNDELCKQIALLLSGFDSDYGDPYDWSVVAMETENGWAVVTAVEDGEYDEEDLAPFLLAPVDQL</sequence>
<gene>
    <name evidence="1" type="ORF">H8F21_14820</name>
</gene>
<name>A0ABS2C1A8_9PSED</name>
<evidence type="ECO:0000313" key="1">
    <source>
        <dbReference type="EMBL" id="MBM5458839.1"/>
    </source>
</evidence>
<dbReference type="EMBL" id="JACOPV010000008">
    <property type="protein sequence ID" value="MBM5458839.1"/>
    <property type="molecule type" value="Genomic_DNA"/>
</dbReference>
<comment type="caution">
    <text evidence="1">The sequence shown here is derived from an EMBL/GenBank/DDBJ whole genome shotgun (WGS) entry which is preliminary data.</text>
</comment>
<keyword evidence="2" id="KW-1185">Reference proteome</keyword>